<sequence length="123" mass="13013">MGSHDVAAYFLAADRQDLGRLIDAVSAVDGVADVEVTLGSDAGLTAHGARLFMAVDVPEIRLSVPRTGVDGLDIAILQTLVEDGRQSSRNIGRLLEVSEGTVRARISRMTQSGLLRIAAMVEP</sequence>
<evidence type="ECO:0000313" key="2">
    <source>
        <dbReference type="EMBL" id="GKT13196.1"/>
    </source>
</evidence>
<feature type="domain" description="HTH asnC-type" evidence="1">
    <location>
        <begin position="69"/>
        <end position="123"/>
    </location>
</feature>
<accession>A0ABQ5JVZ9</accession>
<evidence type="ECO:0000259" key="1">
    <source>
        <dbReference type="PROSITE" id="PS50956"/>
    </source>
</evidence>
<comment type="caution">
    <text evidence="2">The sequence shown here is derived from an EMBL/GenBank/DDBJ whole genome shotgun (WGS) entry which is preliminary data.</text>
</comment>
<dbReference type="SUPFAM" id="SSF46785">
    <property type="entry name" value="Winged helix' DNA-binding domain"/>
    <property type="match status" value="1"/>
</dbReference>
<keyword evidence="3" id="KW-1185">Reference proteome</keyword>
<dbReference type="Proteomes" id="UP001057375">
    <property type="component" value="Unassembled WGS sequence"/>
</dbReference>
<dbReference type="PRINTS" id="PR00033">
    <property type="entry name" value="HTHASNC"/>
</dbReference>
<protein>
    <submittedName>
        <fullName evidence="2">Lrp/AsnC family transcriptional regulator</fullName>
    </submittedName>
</protein>
<reference evidence="2" key="1">
    <citation type="submission" date="2022-03" db="EMBL/GenBank/DDBJ databases">
        <title>Draft genome sequence of Aduncisulcus paluster, a free-living microaerophilic Fornicata.</title>
        <authorList>
            <person name="Yuyama I."/>
            <person name="Kume K."/>
            <person name="Tamura T."/>
            <person name="Inagaki Y."/>
            <person name="Hashimoto T."/>
        </authorList>
    </citation>
    <scope>NUCLEOTIDE SEQUENCE</scope>
    <source>
        <strain evidence="2">NY0171</strain>
    </source>
</reference>
<gene>
    <name evidence="2" type="ORF">ADUPG1_003948</name>
</gene>
<name>A0ABQ5JVZ9_9EUKA</name>
<organism evidence="2 3">
    <name type="scientific">Aduncisulcus paluster</name>
    <dbReference type="NCBI Taxonomy" id="2918883"/>
    <lineage>
        <taxon>Eukaryota</taxon>
        <taxon>Metamonada</taxon>
        <taxon>Carpediemonas-like organisms</taxon>
        <taxon>Aduncisulcus</taxon>
    </lineage>
</organism>
<dbReference type="PROSITE" id="PS50956">
    <property type="entry name" value="HTH_ASNC_2"/>
    <property type="match status" value="1"/>
</dbReference>
<dbReference type="Pfam" id="PF13404">
    <property type="entry name" value="HTH_AsnC-type"/>
    <property type="match status" value="1"/>
</dbReference>
<dbReference type="InterPro" id="IPR000485">
    <property type="entry name" value="AsnC-type_HTH_dom"/>
</dbReference>
<evidence type="ECO:0000313" key="3">
    <source>
        <dbReference type="Proteomes" id="UP001057375"/>
    </source>
</evidence>
<dbReference type="InterPro" id="IPR036390">
    <property type="entry name" value="WH_DNA-bd_sf"/>
</dbReference>
<feature type="non-terminal residue" evidence="2">
    <location>
        <position position="123"/>
    </location>
</feature>
<dbReference type="PANTHER" id="PTHR30154">
    <property type="entry name" value="LEUCINE-RESPONSIVE REGULATORY PROTEIN"/>
    <property type="match status" value="1"/>
</dbReference>
<dbReference type="Gene3D" id="1.10.10.10">
    <property type="entry name" value="Winged helix-like DNA-binding domain superfamily/Winged helix DNA-binding domain"/>
    <property type="match status" value="1"/>
</dbReference>
<dbReference type="EMBL" id="BQXS01005611">
    <property type="protein sequence ID" value="GKT13196.1"/>
    <property type="molecule type" value="Genomic_DNA"/>
</dbReference>
<dbReference type="PANTHER" id="PTHR30154:SF34">
    <property type="entry name" value="TRANSCRIPTIONAL REGULATOR AZLB"/>
    <property type="match status" value="1"/>
</dbReference>
<dbReference type="InterPro" id="IPR036388">
    <property type="entry name" value="WH-like_DNA-bd_sf"/>
</dbReference>
<proteinExistence type="predicted"/>